<evidence type="ECO:0000313" key="13">
    <source>
        <dbReference type="EMBL" id="KKB26617.1"/>
    </source>
</evidence>
<dbReference type="Pfam" id="PF01396">
    <property type="entry name" value="Zn_ribbon_Top1"/>
    <property type="match status" value="2"/>
</dbReference>
<dbReference type="InterPro" id="IPR013497">
    <property type="entry name" value="Topo_IA_cen"/>
</dbReference>
<keyword evidence="5" id="KW-0862">Zinc</keyword>
<dbReference type="PROSITE" id="PS50880">
    <property type="entry name" value="TOPRIM"/>
    <property type="match status" value="1"/>
</dbReference>
<keyword evidence="6" id="KW-0460">Magnesium</keyword>
<feature type="region of interest" description="Interaction with DNA" evidence="10">
    <location>
        <begin position="235"/>
        <end position="240"/>
    </location>
</feature>
<dbReference type="InterPro" id="IPR023405">
    <property type="entry name" value="Topo_IA_core_domain"/>
</dbReference>
<protein>
    <recommendedName>
        <fullName evidence="10">DNA topoisomerase 1</fullName>
        <ecNumber evidence="10">5.6.2.1</ecNumber>
    </recommendedName>
    <alternativeName>
        <fullName evidence="10">DNA topoisomerase I</fullName>
    </alternativeName>
</protein>
<dbReference type="PRINTS" id="PR00417">
    <property type="entry name" value="PRTPISMRASEI"/>
</dbReference>
<comment type="function">
    <text evidence="10">Releases the supercoiling and torsional tension of DNA, which is introduced during the DNA replication and transcription, by transiently cleaving and rejoining one strand of the DNA duplex. Introduces a single-strand break via transesterification at a target site in duplex DNA. The scissile phosphodiester is attacked by the catalytic tyrosine of the enzyme, resulting in the formation of a DNA-(5'-phosphotyrosyl)-enzyme intermediate and the expulsion of a 3'-OH DNA strand. The free DNA strand then undergoes passage around the unbroken strand, thus removing DNA supercoils. Finally, in the religation step, the DNA 3'-OH attacks the covalent intermediate to expel the active-site tyrosine and restore the DNA phosphodiester backbone.</text>
</comment>
<dbReference type="GO" id="GO:0005694">
    <property type="term" value="C:chromosome"/>
    <property type="evidence" value="ECO:0007669"/>
    <property type="project" value="InterPro"/>
</dbReference>
<dbReference type="InterPro" id="IPR003602">
    <property type="entry name" value="Topo_IA_DNA-bd_dom"/>
</dbReference>
<evidence type="ECO:0000259" key="12">
    <source>
        <dbReference type="PROSITE" id="PS52039"/>
    </source>
</evidence>
<feature type="domain" description="Toprim" evidence="11">
    <location>
        <begin position="71"/>
        <end position="182"/>
    </location>
</feature>
<evidence type="ECO:0000256" key="10">
    <source>
        <dbReference type="HAMAP-Rule" id="MF_00952"/>
    </source>
</evidence>
<organism evidence="13 14">
    <name type="scientific">Mycoplasmopsis meleagridis ATCC 25294</name>
    <dbReference type="NCBI Taxonomy" id="1264554"/>
    <lineage>
        <taxon>Bacteria</taxon>
        <taxon>Bacillati</taxon>
        <taxon>Mycoplasmatota</taxon>
        <taxon>Mycoplasmoidales</taxon>
        <taxon>Metamycoplasmataceae</taxon>
        <taxon>Mycoplasmopsis</taxon>
    </lineage>
</organism>
<evidence type="ECO:0000256" key="1">
    <source>
        <dbReference type="ARBA" id="ARBA00000213"/>
    </source>
</evidence>
<dbReference type="PANTHER" id="PTHR42785:SF1">
    <property type="entry name" value="DNA TOPOISOMERASE"/>
    <property type="match status" value="1"/>
</dbReference>
<dbReference type="SMART" id="SM00493">
    <property type="entry name" value="TOPRIM"/>
    <property type="match status" value="1"/>
</dbReference>
<keyword evidence="8 10" id="KW-0238">DNA-binding</keyword>
<dbReference type="Gene3D" id="3.40.50.140">
    <property type="match status" value="1"/>
</dbReference>
<dbReference type="InterPro" id="IPR005733">
    <property type="entry name" value="TopoI_bac-type"/>
</dbReference>
<dbReference type="InterPro" id="IPR013498">
    <property type="entry name" value="Topo_IA_Znf"/>
</dbReference>
<dbReference type="Gene3D" id="3.30.65.10">
    <property type="entry name" value="Bacterial Topoisomerase I, domain 1"/>
    <property type="match status" value="2"/>
</dbReference>
<dbReference type="InterPro" id="IPR003601">
    <property type="entry name" value="Topo_IA_2"/>
</dbReference>
<comment type="caution">
    <text evidence="13">The sequence shown here is derived from an EMBL/GenBank/DDBJ whole genome shotgun (WGS) entry which is preliminary data.</text>
</comment>
<dbReference type="InterPro" id="IPR034149">
    <property type="entry name" value="TOPRIM_TopoI"/>
</dbReference>
<dbReference type="Gene3D" id="1.10.290.10">
    <property type="entry name" value="Topoisomerase I, domain 4"/>
    <property type="match status" value="1"/>
</dbReference>
<dbReference type="InterPro" id="IPR028612">
    <property type="entry name" value="Topoisom_1_IA"/>
</dbReference>
<keyword evidence="14" id="KW-1185">Reference proteome</keyword>
<proteinExistence type="inferred from homology"/>
<evidence type="ECO:0000256" key="4">
    <source>
        <dbReference type="ARBA" id="ARBA00022771"/>
    </source>
</evidence>
<dbReference type="Pfam" id="PF01131">
    <property type="entry name" value="Topoisom_bac"/>
    <property type="match status" value="1"/>
</dbReference>
<dbReference type="PATRIC" id="fig|1264554.4.peg.524"/>
<evidence type="ECO:0000256" key="3">
    <source>
        <dbReference type="ARBA" id="ARBA00022723"/>
    </source>
</evidence>
<feature type="site" description="Interaction with DNA" evidence="10">
    <location>
        <position position="208"/>
    </location>
</feature>
<comment type="similarity">
    <text evidence="2 10">Belongs to the type IA topoisomerase family.</text>
</comment>
<dbReference type="PROSITE" id="PS52039">
    <property type="entry name" value="TOPO_IA_2"/>
    <property type="match status" value="1"/>
</dbReference>
<name>A0A0F5H185_9BACT</name>
<gene>
    <name evidence="10 13" type="primary">topA</name>
    <name evidence="13" type="ORF">MMELEA_02250</name>
</gene>
<dbReference type="InterPro" id="IPR000380">
    <property type="entry name" value="Topo_IA"/>
</dbReference>
<feature type="site" description="Interaction with DNA" evidence="10">
    <location>
        <position position="368"/>
    </location>
</feature>
<sequence length="729" mass="83868">MISYLKILSFWTFGLISQGVIKITQVNYNIKKYNVNIANQITKQKGSFNKLNLIILMLKRFFCGILIFMSDKLVIVESPNKVETIKKYLGDQYDVMASVGHIMKLSTVGTMGLGIDLENWEPKYVIDSEKKEIVNGLKKASKKAKIVYIATDPDREGESIGEHLVNNLKIKNKYYRIKYNEITSEAIHNAINNPKKIDENLVNAQKTRRMLDRIIGFRLSNLMKYKLSNSPKNPSAGRVQSIALKLIVDRENEITSFKPIEYFKVDALLKNNNQEIKAHIYMPNHEADKKSWIFNDELTYIRGELEKEPTKEIIVENIKVSTRKNNLISPFKQAVLYKKSPYSAVVTQNAAQKLYEGYGDGGLISYPRTDSTRLSEVFINNARKYIENKFGKEYILDEIKGFSGDQDAHEAIRPTDISLTPNEAKEKYALNDYEYKIYKLIYENTLKALISPPVKEIKNYTFKKNDLIFKISTSQTTFKGYYVIKDDNDDENEDEINTVLDYKIGEKVKVIDFEISNHFTKPPARYSEGALIEALDIIKVGRPSTFASTIKIVIEREYANNIDGYLHPTEFGTVVLDKLLKGFPKIINESYTAKVEDELDKIAENKQDYKEVMNDFWFRFNKSYNEANDLLEKTAITTNILDEKCPLDGGDLGGDLLERSSKFGRFFGCSNYPECNYIRPKYSDKTCVKDNGRLVLKKSKYGEFFACENYPECNYVVNLTKKKKRKISG</sequence>
<dbReference type="Gene3D" id="1.10.460.10">
    <property type="entry name" value="Topoisomerase I, domain 2"/>
    <property type="match status" value="1"/>
</dbReference>
<dbReference type="CDD" id="cd00186">
    <property type="entry name" value="TOP1Ac"/>
    <property type="match status" value="1"/>
</dbReference>
<dbReference type="InterPro" id="IPR023406">
    <property type="entry name" value="Topo_IA_AS"/>
</dbReference>
<reference evidence="13 14" key="1">
    <citation type="submission" date="2015-03" db="EMBL/GenBank/DDBJ databases">
        <title>Genome sequence of Mycoplasma meleagridis strain ATCC 25294.</title>
        <authorList>
            <person name="Yacoub E."/>
            <person name="Blanchard A."/>
            <person name="Sirand-Pugnet P."/>
            <person name="Mardassi B.B.A."/>
        </authorList>
    </citation>
    <scope>NUCLEOTIDE SEQUENCE [LARGE SCALE GENOMIC DNA]</scope>
    <source>
        <strain evidence="13 14">ATCC 25294</strain>
    </source>
</reference>
<feature type="site" description="Interaction with DNA" evidence="10">
    <location>
        <position position="209"/>
    </location>
</feature>
<dbReference type="HAMAP" id="MF_00952">
    <property type="entry name" value="Topoisom_1_prok"/>
    <property type="match status" value="1"/>
</dbReference>
<feature type="site" description="Interaction with DNA" evidence="10">
    <location>
        <position position="101"/>
    </location>
</feature>
<evidence type="ECO:0000256" key="2">
    <source>
        <dbReference type="ARBA" id="ARBA00009446"/>
    </source>
</evidence>
<dbReference type="EMBL" id="JZXN01000018">
    <property type="protein sequence ID" value="KKB26617.1"/>
    <property type="molecule type" value="Genomic_DNA"/>
</dbReference>
<dbReference type="Gene3D" id="2.70.20.10">
    <property type="entry name" value="Topoisomerase I, domain 3"/>
    <property type="match status" value="1"/>
</dbReference>
<dbReference type="NCBIfam" id="TIGR01051">
    <property type="entry name" value="topA_bact"/>
    <property type="match status" value="1"/>
</dbReference>
<dbReference type="GO" id="GO:0003917">
    <property type="term" value="F:DNA topoisomerase type I (single strand cut, ATP-independent) activity"/>
    <property type="evidence" value="ECO:0007669"/>
    <property type="project" value="UniProtKB-UniRule"/>
</dbReference>
<dbReference type="GO" id="GO:0003677">
    <property type="term" value="F:DNA binding"/>
    <property type="evidence" value="ECO:0007669"/>
    <property type="project" value="UniProtKB-KW"/>
</dbReference>
<dbReference type="Proteomes" id="UP000033750">
    <property type="component" value="Unassembled WGS sequence"/>
</dbReference>
<keyword evidence="9 10" id="KW-0413">Isomerase</keyword>
<dbReference type="CDD" id="cd03363">
    <property type="entry name" value="TOPRIM_TopoIA_TopoI"/>
    <property type="match status" value="1"/>
</dbReference>
<evidence type="ECO:0000256" key="6">
    <source>
        <dbReference type="ARBA" id="ARBA00022842"/>
    </source>
</evidence>
<keyword evidence="3" id="KW-0479">Metal-binding</keyword>
<dbReference type="InterPro" id="IPR006171">
    <property type="entry name" value="TOPRIM_dom"/>
</dbReference>
<evidence type="ECO:0000256" key="5">
    <source>
        <dbReference type="ARBA" id="ARBA00022833"/>
    </source>
</evidence>
<dbReference type="InterPro" id="IPR013826">
    <property type="entry name" value="Topo_IA_cen_sub3"/>
</dbReference>
<dbReference type="Pfam" id="PF01751">
    <property type="entry name" value="Toprim"/>
    <property type="match status" value="1"/>
</dbReference>
<dbReference type="GO" id="GO:0006265">
    <property type="term" value="P:DNA topological change"/>
    <property type="evidence" value="ECO:0007669"/>
    <property type="project" value="UniProtKB-UniRule"/>
</dbReference>
<dbReference type="SMART" id="SM00436">
    <property type="entry name" value="TOP1Bc"/>
    <property type="match status" value="1"/>
</dbReference>
<evidence type="ECO:0000256" key="8">
    <source>
        <dbReference type="ARBA" id="ARBA00023125"/>
    </source>
</evidence>
<keyword evidence="7 10" id="KW-0799">Topoisomerase</keyword>
<dbReference type="PANTHER" id="PTHR42785">
    <property type="entry name" value="DNA TOPOISOMERASE, TYPE IA, CORE"/>
    <property type="match status" value="1"/>
</dbReference>
<feature type="domain" description="Topo IA-type catalytic" evidence="12">
    <location>
        <begin position="198"/>
        <end position="624"/>
    </location>
</feature>
<dbReference type="SUPFAM" id="SSF57783">
    <property type="entry name" value="Zinc beta-ribbon"/>
    <property type="match status" value="2"/>
</dbReference>
<dbReference type="GO" id="GO:0008270">
    <property type="term" value="F:zinc ion binding"/>
    <property type="evidence" value="ECO:0007669"/>
    <property type="project" value="UniProtKB-KW"/>
</dbReference>
<comment type="caution">
    <text evidence="10">Lacks conserved residue(s) required for the propagation of feature annotation.</text>
</comment>
<feature type="site" description="Interaction with DNA" evidence="10">
    <location>
        <position position="556"/>
    </location>
</feature>
<evidence type="ECO:0000313" key="14">
    <source>
        <dbReference type="Proteomes" id="UP000033750"/>
    </source>
</evidence>
<dbReference type="SUPFAM" id="SSF56712">
    <property type="entry name" value="Prokaryotic type I DNA topoisomerase"/>
    <property type="match status" value="1"/>
</dbReference>
<dbReference type="EC" id="5.6.2.1" evidence="10"/>
<dbReference type="STRING" id="29561.MM26B8_01090"/>
<feature type="active site" description="O-(5'-phospho-DNA)-tyrosine intermediate" evidence="10">
    <location>
        <position position="366"/>
    </location>
</feature>
<dbReference type="AlphaFoldDB" id="A0A0F5H185"/>
<comment type="catalytic activity">
    <reaction evidence="1 10">
        <text>ATP-independent breakage of single-stranded DNA, followed by passage and rejoining.</text>
        <dbReference type="EC" id="5.6.2.1"/>
    </reaction>
</comment>
<dbReference type="SMART" id="SM00437">
    <property type="entry name" value="TOP1Ac"/>
    <property type="match status" value="1"/>
</dbReference>
<dbReference type="PROSITE" id="PS00396">
    <property type="entry name" value="TOPO_IA_1"/>
    <property type="match status" value="1"/>
</dbReference>
<keyword evidence="4" id="KW-0863">Zinc-finger</keyword>
<feature type="site" description="Interaction with DNA" evidence="10">
    <location>
        <position position="212"/>
    </location>
</feature>
<accession>A0A0F5H185</accession>
<evidence type="ECO:0000259" key="11">
    <source>
        <dbReference type="PROSITE" id="PS50880"/>
    </source>
</evidence>
<comment type="subunit">
    <text evidence="10">Monomer.</text>
</comment>
<dbReference type="InterPro" id="IPR013825">
    <property type="entry name" value="Topo_IA_cen_sub2"/>
</dbReference>
<dbReference type="InterPro" id="IPR013824">
    <property type="entry name" value="Topo_IA_cen_sub1"/>
</dbReference>
<evidence type="ECO:0000256" key="7">
    <source>
        <dbReference type="ARBA" id="ARBA00023029"/>
    </source>
</evidence>
<evidence type="ECO:0000256" key="9">
    <source>
        <dbReference type="ARBA" id="ARBA00023235"/>
    </source>
</evidence>